<dbReference type="KEGG" id="rst:ATY39_02695"/>
<dbReference type="SUPFAM" id="SSF54171">
    <property type="entry name" value="DNA-binding domain"/>
    <property type="match status" value="1"/>
</dbReference>
<keyword evidence="3" id="KW-1185">Reference proteome</keyword>
<dbReference type="SUPFAM" id="SSF54060">
    <property type="entry name" value="His-Me finger endonucleases"/>
    <property type="match status" value="1"/>
</dbReference>
<dbReference type="EMBL" id="CP014806">
    <property type="protein sequence ID" value="AMW98434.1"/>
    <property type="molecule type" value="Genomic_DNA"/>
</dbReference>
<evidence type="ECO:0000313" key="3">
    <source>
        <dbReference type="Proteomes" id="UP000076021"/>
    </source>
</evidence>
<dbReference type="InterPro" id="IPR003615">
    <property type="entry name" value="HNH_nuc"/>
</dbReference>
<reference evidence="3" key="2">
    <citation type="submission" date="2016-03" db="EMBL/GenBank/DDBJ databases">
        <authorList>
            <person name="Ploux O."/>
        </authorList>
    </citation>
    <scope>NUCLEOTIDE SEQUENCE [LARGE SCALE GENOMIC DNA]</scope>
    <source>
        <strain evidence="3">PP9</strain>
    </source>
</reference>
<protein>
    <recommendedName>
        <fullName evidence="1">HNH nuclease domain-containing protein</fullName>
    </recommendedName>
</protein>
<dbReference type="Gene3D" id="3.90.75.20">
    <property type="match status" value="1"/>
</dbReference>
<proteinExistence type="predicted"/>
<reference evidence="2 3" key="1">
    <citation type="journal article" date="2016" name="Genome Announc.">
        <title>Whole-Genome Sequence of Rummeliibacillus stabekisii Strain PP9 Isolated from Antarctic Soil.</title>
        <authorList>
            <person name="da Mota F.F."/>
            <person name="Vollu R.E."/>
            <person name="Jurelevicius D."/>
            <person name="Seldin L."/>
        </authorList>
    </citation>
    <scope>NUCLEOTIDE SEQUENCE [LARGE SCALE GENOMIC DNA]</scope>
    <source>
        <strain evidence="2 3">PP9</strain>
    </source>
</reference>
<dbReference type="GO" id="GO:0003677">
    <property type="term" value="F:DNA binding"/>
    <property type="evidence" value="ECO:0007669"/>
    <property type="project" value="InterPro"/>
</dbReference>
<dbReference type="STRING" id="241244.ATY39_02695"/>
<evidence type="ECO:0000313" key="2">
    <source>
        <dbReference type="EMBL" id="AMW98434.1"/>
    </source>
</evidence>
<dbReference type="InterPro" id="IPR044925">
    <property type="entry name" value="His-Me_finger_sf"/>
</dbReference>
<dbReference type="AlphaFoldDB" id="A0A143H9M7"/>
<evidence type="ECO:0000259" key="1">
    <source>
        <dbReference type="Pfam" id="PF13392"/>
    </source>
</evidence>
<organism evidence="2 3">
    <name type="scientific">Rummeliibacillus stabekisii</name>
    <dbReference type="NCBI Taxonomy" id="241244"/>
    <lineage>
        <taxon>Bacteria</taxon>
        <taxon>Bacillati</taxon>
        <taxon>Bacillota</taxon>
        <taxon>Bacilli</taxon>
        <taxon>Bacillales</taxon>
        <taxon>Caryophanaceae</taxon>
        <taxon>Rummeliibacillus</taxon>
    </lineage>
</organism>
<feature type="domain" description="HNH nuclease" evidence="1">
    <location>
        <begin position="110"/>
        <end position="139"/>
    </location>
</feature>
<name>A0A143H9M7_9BACL</name>
<dbReference type="Proteomes" id="UP000076021">
    <property type="component" value="Chromosome"/>
</dbReference>
<sequence>MERRCSFCNSTHRVSRFKGGDLYCLKHYLQMRNHGKVTNDPPLRKWRNKIIIGNTFSTIVTSKGEKIIIDNQKVPMITQHSWCLSKTGYAVANIKGTTTKMHRLITNCQPGMVVDHINGNPLDNRLGNLRICSAKNNSRNKGVGSNNSTGVLGVSKLKSGLWRVRIMVNKKEINLGRYESFDEAVKVRREAELKYFGEYSHTASRGKQYEL</sequence>
<accession>A0A143H9M7</accession>
<dbReference type="Pfam" id="PF13392">
    <property type="entry name" value="HNH_3"/>
    <property type="match status" value="1"/>
</dbReference>
<gene>
    <name evidence="2" type="ORF">ATY39_02695</name>
</gene>
<dbReference type="InterPro" id="IPR016177">
    <property type="entry name" value="DNA-bd_dom_sf"/>
</dbReference>
<dbReference type="RefSeq" id="WP_066785451.1">
    <property type="nucleotide sequence ID" value="NZ_CP014806.1"/>
</dbReference>